<dbReference type="STRING" id="180088.A0A1J8PG92"/>
<dbReference type="Pfam" id="PF20153">
    <property type="entry name" value="DUF6535"/>
    <property type="match status" value="1"/>
</dbReference>
<evidence type="ECO:0000313" key="4">
    <source>
        <dbReference type="Proteomes" id="UP000183567"/>
    </source>
</evidence>
<comment type="caution">
    <text evidence="3">The sequence shown here is derived from an EMBL/GenBank/DDBJ whole genome shotgun (WGS) entry which is preliminary data.</text>
</comment>
<reference evidence="3 4" key="1">
    <citation type="submission" date="2016-03" db="EMBL/GenBank/DDBJ databases">
        <title>Comparative genomics of the ectomycorrhizal sister species Rhizopogon vinicolor and Rhizopogon vesiculosus (Basidiomycota: Boletales) reveals a divergence of the mating type B locus.</title>
        <authorList>
            <person name="Mujic A.B."/>
            <person name="Kuo A."/>
            <person name="Tritt A."/>
            <person name="Lipzen A."/>
            <person name="Chen C."/>
            <person name="Johnson J."/>
            <person name="Sharma A."/>
            <person name="Barry K."/>
            <person name="Grigoriev I.V."/>
            <person name="Spatafora J.W."/>
        </authorList>
    </citation>
    <scope>NUCLEOTIDE SEQUENCE [LARGE SCALE GENOMIC DNA]</scope>
    <source>
        <strain evidence="3 4">AM-OR11-056</strain>
    </source>
</reference>
<dbReference type="AlphaFoldDB" id="A0A1J8PG92"/>
<evidence type="ECO:0000313" key="3">
    <source>
        <dbReference type="EMBL" id="OJA08254.1"/>
    </source>
</evidence>
<evidence type="ECO:0000259" key="2">
    <source>
        <dbReference type="Pfam" id="PF20153"/>
    </source>
</evidence>
<keyword evidence="4" id="KW-1185">Reference proteome</keyword>
<name>A0A1J8PG92_9AGAM</name>
<proteinExistence type="predicted"/>
<feature type="domain" description="DUF6535" evidence="2">
    <location>
        <begin position="124"/>
        <end position="293"/>
    </location>
</feature>
<keyword evidence="1" id="KW-1133">Transmembrane helix</keyword>
<dbReference type="EMBL" id="LVVM01006351">
    <property type="protein sequence ID" value="OJA08254.1"/>
    <property type="molecule type" value="Genomic_DNA"/>
</dbReference>
<protein>
    <recommendedName>
        <fullName evidence="2">DUF6535 domain-containing protein</fullName>
    </recommendedName>
</protein>
<keyword evidence="1" id="KW-0472">Membrane</keyword>
<feature type="transmembrane region" description="Helical" evidence="1">
    <location>
        <begin position="148"/>
        <end position="168"/>
    </location>
</feature>
<sequence>MEKRKMMSQCTLNVIFNRWCLNGLQVDHDAPIWLALKDKVLVYNDVERQSSTYQQPTLVYPPSSGLFCYLFTSSSSSIMHGSDDLNNTTSKISTIRDLLQQLAQDIQTSTNAEETEEDLTATFWATYKKVADAYDDNMVERCHANMDMVLVVAALCSAINATFIATMLPSPADKTNALLSQLVQISLQGSSAVQLTPSTIDSSSDPLTQALASASLLFSLLAASGAVLGKQWLSYYMKNRYIRGTLEGRCKQRHRKFQKLQTWRLESVLQSFVVLLYISLFQFILFLIVAAWAQQRSISIVVAVGVAFCMLYYIPITLISAVFPDCPFQTSISLTIRDILHRFCRYTRSYDPHHERQEASTVSAVEWMLELSTDPDALRTISMFMMTNADWTHSVHWPGLCGRMLDKFKECFGTITLKHDALEYGKALVHIYLNDSGCSSRQVLHHGIHNWTGWKSWRDLYLPWALEDCRISHDKMLKSDNADLQKQYQADTRTALRKVVATGINGFIDPDNENLVRDDHYSDQLGSYLPDVDVDWLIVCAERFCDVNDFVAARYPLLLLSGALKKSSFPIQHQRLTPILNKSLSNRYLRIITLRVACALDYKDWLWDDSFSQAVLAAICFPPINSNRDNYDSDFTSTVIDLLNLPKWPKGSDLEFCTLHDIQLLAFLVLPEPKVDHAKYTPYCQALIRYMDSRQPDYIRHTAPRKAYNTRQYLPVSLHPEFSSALALLCPVGEQSSDTDQDFYSCVRLIFALAKRPDWQPYLEEDAHIQRYIEMVQKLIPGSSDGFDKPSPCHFYLVAGIILRIQVFSSHTAAIPPNQWWNLLKMAWRVAGDAYDRSSPSYVSDVLDDEVEILEPLATETAKCMPHDASIQDLEFLLKWLTKTVDKLGSHRSNVDQGIVSAVEGLMGVVRSRLEAAR</sequence>
<accession>A0A1J8PG92</accession>
<feature type="transmembrane region" description="Helical" evidence="1">
    <location>
        <begin position="268"/>
        <end position="292"/>
    </location>
</feature>
<dbReference type="Proteomes" id="UP000183567">
    <property type="component" value="Unassembled WGS sequence"/>
</dbReference>
<dbReference type="OrthoDB" id="2675275at2759"/>
<keyword evidence="1" id="KW-0812">Transmembrane</keyword>
<evidence type="ECO:0000256" key="1">
    <source>
        <dbReference type="SAM" id="Phobius"/>
    </source>
</evidence>
<organism evidence="3 4">
    <name type="scientific">Rhizopogon vesiculosus</name>
    <dbReference type="NCBI Taxonomy" id="180088"/>
    <lineage>
        <taxon>Eukaryota</taxon>
        <taxon>Fungi</taxon>
        <taxon>Dikarya</taxon>
        <taxon>Basidiomycota</taxon>
        <taxon>Agaricomycotina</taxon>
        <taxon>Agaricomycetes</taxon>
        <taxon>Agaricomycetidae</taxon>
        <taxon>Boletales</taxon>
        <taxon>Suillineae</taxon>
        <taxon>Rhizopogonaceae</taxon>
        <taxon>Rhizopogon</taxon>
    </lineage>
</organism>
<dbReference type="InterPro" id="IPR045338">
    <property type="entry name" value="DUF6535"/>
</dbReference>
<gene>
    <name evidence="3" type="ORF">AZE42_02076</name>
</gene>
<feature type="transmembrane region" description="Helical" evidence="1">
    <location>
        <begin position="298"/>
        <end position="323"/>
    </location>
</feature>